<evidence type="ECO:0000259" key="6">
    <source>
        <dbReference type="PROSITE" id="PS51007"/>
    </source>
</evidence>
<gene>
    <name evidence="7" type="ORF">HF690_10225</name>
</gene>
<comment type="caution">
    <text evidence="7">The sequence shown here is derived from an EMBL/GenBank/DDBJ whole genome shotgun (WGS) entry which is preliminary data.</text>
</comment>
<dbReference type="RefSeq" id="WP_113063918.1">
    <property type="nucleotide sequence ID" value="NZ_JAAZQD010000004.1"/>
</dbReference>
<dbReference type="PROSITE" id="PS51007">
    <property type="entry name" value="CYTC"/>
    <property type="match status" value="1"/>
</dbReference>
<dbReference type="GO" id="GO:0046872">
    <property type="term" value="F:metal ion binding"/>
    <property type="evidence" value="ECO:0007669"/>
    <property type="project" value="UniProtKB-KW"/>
</dbReference>
<accession>A0A846ZPF2</accession>
<organism evidence="7 8">
    <name type="scientific">Oleiagrimonas citrea</name>
    <dbReference type="NCBI Taxonomy" id="1665687"/>
    <lineage>
        <taxon>Bacteria</taxon>
        <taxon>Pseudomonadati</taxon>
        <taxon>Pseudomonadota</taxon>
        <taxon>Gammaproteobacteria</taxon>
        <taxon>Lysobacterales</taxon>
        <taxon>Rhodanobacteraceae</taxon>
        <taxon>Oleiagrimonas</taxon>
    </lineage>
</organism>
<dbReference type="Gene3D" id="1.10.760.10">
    <property type="entry name" value="Cytochrome c-like domain"/>
    <property type="match status" value="1"/>
</dbReference>
<keyword evidence="3 4" id="KW-0408">Iron</keyword>
<dbReference type="PANTHER" id="PTHR33751">
    <property type="entry name" value="CBB3-TYPE CYTOCHROME C OXIDASE SUBUNIT FIXP"/>
    <property type="match status" value="1"/>
</dbReference>
<evidence type="ECO:0000256" key="3">
    <source>
        <dbReference type="ARBA" id="ARBA00023004"/>
    </source>
</evidence>
<evidence type="ECO:0000256" key="5">
    <source>
        <dbReference type="SAM" id="SignalP"/>
    </source>
</evidence>
<protein>
    <submittedName>
        <fullName evidence="7">Cytochrome C</fullName>
    </submittedName>
</protein>
<dbReference type="InterPro" id="IPR009056">
    <property type="entry name" value="Cyt_c-like_dom"/>
</dbReference>
<keyword evidence="1 4" id="KW-0349">Heme</keyword>
<dbReference type="AlphaFoldDB" id="A0A846ZPF2"/>
<dbReference type="EMBL" id="JAAZQD010000004">
    <property type="protein sequence ID" value="NKZ39323.1"/>
    <property type="molecule type" value="Genomic_DNA"/>
</dbReference>
<dbReference type="Proteomes" id="UP000541636">
    <property type="component" value="Unassembled WGS sequence"/>
</dbReference>
<dbReference type="InterPro" id="IPR036909">
    <property type="entry name" value="Cyt_c-like_dom_sf"/>
</dbReference>
<name>A0A846ZPF2_9GAMM</name>
<keyword evidence="5" id="KW-0732">Signal</keyword>
<dbReference type="SUPFAM" id="SSF46626">
    <property type="entry name" value="Cytochrome c"/>
    <property type="match status" value="1"/>
</dbReference>
<evidence type="ECO:0000256" key="2">
    <source>
        <dbReference type="ARBA" id="ARBA00022723"/>
    </source>
</evidence>
<reference evidence="7 8" key="1">
    <citation type="journal article" date="2017" name="Int. J. Syst. Evol. Microbiol.">
        <title>Oleiagrimonas citrea sp. nov., a marine bacterium isolated from tidal flat sediment and emended description of the genus Oleiagrimonas Fang et al. 2015 and Oleiagrimonas soli.</title>
        <authorList>
            <person name="Yang S.H."/>
            <person name="Seo H.S."/>
            <person name="Seong C.N."/>
            <person name="Kwon K.K."/>
        </authorList>
    </citation>
    <scope>NUCLEOTIDE SEQUENCE [LARGE SCALE GENOMIC DNA]</scope>
    <source>
        <strain evidence="7 8">MEBiC09124</strain>
    </source>
</reference>
<sequence length="108" mass="11255">MKAFPLWAALLLAAPVAAQAGDATPPPQLGMCAACHGEHGIAVVPGAPNLAAQRADYLLDAMHQYRDGRRDVAVMRAALGPLSESQLKALATWFAAQPPASPQTEASR</sequence>
<evidence type="ECO:0000313" key="8">
    <source>
        <dbReference type="Proteomes" id="UP000541636"/>
    </source>
</evidence>
<dbReference type="GO" id="GO:0009055">
    <property type="term" value="F:electron transfer activity"/>
    <property type="evidence" value="ECO:0007669"/>
    <property type="project" value="InterPro"/>
</dbReference>
<evidence type="ECO:0000313" key="7">
    <source>
        <dbReference type="EMBL" id="NKZ39323.1"/>
    </source>
</evidence>
<dbReference type="InterPro" id="IPR050597">
    <property type="entry name" value="Cytochrome_c_Oxidase_Subunit"/>
</dbReference>
<dbReference type="Pfam" id="PF00034">
    <property type="entry name" value="Cytochrom_C"/>
    <property type="match status" value="1"/>
</dbReference>
<keyword evidence="2 4" id="KW-0479">Metal-binding</keyword>
<feature type="chain" id="PRO_5032997503" evidence="5">
    <location>
        <begin position="21"/>
        <end position="108"/>
    </location>
</feature>
<dbReference type="PANTHER" id="PTHR33751:SF11">
    <property type="entry name" value="BLL4483 PROTEIN"/>
    <property type="match status" value="1"/>
</dbReference>
<proteinExistence type="predicted"/>
<feature type="signal peptide" evidence="5">
    <location>
        <begin position="1"/>
        <end position="20"/>
    </location>
</feature>
<dbReference type="GO" id="GO:0020037">
    <property type="term" value="F:heme binding"/>
    <property type="evidence" value="ECO:0007669"/>
    <property type="project" value="InterPro"/>
</dbReference>
<evidence type="ECO:0000256" key="1">
    <source>
        <dbReference type="ARBA" id="ARBA00022617"/>
    </source>
</evidence>
<evidence type="ECO:0000256" key="4">
    <source>
        <dbReference type="PROSITE-ProRule" id="PRU00433"/>
    </source>
</evidence>
<feature type="domain" description="Cytochrome c" evidence="6">
    <location>
        <begin position="16"/>
        <end position="98"/>
    </location>
</feature>
<keyword evidence="8" id="KW-1185">Reference proteome</keyword>